<dbReference type="InterPro" id="IPR021416">
    <property type="entry name" value="DUF3048_N"/>
</dbReference>
<evidence type="ECO:0008006" key="5">
    <source>
        <dbReference type="Google" id="ProtNLM"/>
    </source>
</evidence>
<sequence>MNVRTLKKRVLLVTLAILMIFSVGCSRQAEEEEVEEPIIVEEPEEEVVVVMEGVPSPLSGLYVPEETIDRRPMAIVFDNHSGARPQAGLIQAEIAYEFLAEGNATRYLGIFLSEEPEVIGPIRSARPYFIQKVLEFDGYFVHVGGSPQAFHDIVVQKVADIDATSRGSNVFWRKSHKKAPHNMYSSYEALLNATKSSGFRTESTLEGFQFNEEAKAPAGEKASELHINYNRAYEPSFKYDYDEERYHRFYNEAPHVDETTGEQLKAVNIIVQHVPAKVVDSDLRLEMQTIGSGSGLYLSMGQVMEITWEKKSYSGITQYYDSEGNRLLLNPGQTWVQVVHRLDIVSIKE</sequence>
<organism evidence="3 4">
    <name type="scientific">Alkaliphilus metalliredigens (strain QYMF)</name>
    <dbReference type="NCBI Taxonomy" id="293826"/>
    <lineage>
        <taxon>Bacteria</taxon>
        <taxon>Bacillati</taxon>
        <taxon>Bacillota</taxon>
        <taxon>Clostridia</taxon>
        <taxon>Peptostreptococcales</taxon>
        <taxon>Natronincolaceae</taxon>
        <taxon>Alkaliphilus</taxon>
    </lineage>
</organism>
<gene>
    <name evidence="3" type="ordered locus">Amet_3028</name>
</gene>
<keyword evidence="4" id="KW-1185">Reference proteome</keyword>
<dbReference type="STRING" id="293826.Amet_3028"/>
<dbReference type="InterPro" id="IPR035328">
    <property type="entry name" value="DUF3048_C"/>
</dbReference>
<protein>
    <recommendedName>
        <fullName evidence="5">Lipoprotein YerB</fullName>
    </recommendedName>
</protein>
<feature type="domain" description="DUF3048" evidence="1">
    <location>
        <begin position="58"/>
        <end position="199"/>
    </location>
</feature>
<accession>A6TSK0</accession>
<dbReference type="EMBL" id="CP000724">
    <property type="protein sequence ID" value="ABR49168.1"/>
    <property type="molecule type" value="Genomic_DNA"/>
</dbReference>
<evidence type="ECO:0000313" key="4">
    <source>
        <dbReference type="Proteomes" id="UP000001572"/>
    </source>
</evidence>
<reference evidence="4" key="1">
    <citation type="journal article" date="2016" name="Genome Announc.">
        <title>Complete genome sequence of Alkaliphilus metalliredigens strain QYMF, an alkaliphilic and metal-reducing bacterium isolated from borax-contaminated leachate ponds.</title>
        <authorList>
            <person name="Hwang C."/>
            <person name="Copeland A."/>
            <person name="Lucas S."/>
            <person name="Lapidus A."/>
            <person name="Barry K."/>
            <person name="Detter J.C."/>
            <person name="Glavina Del Rio T."/>
            <person name="Hammon N."/>
            <person name="Israni S."/>
            <person name="Dalin E."/>
            <person name="Tice H."/>
            <person name="Pitluck S."/>
            <person name="Chertkov O."/>
            <person name="Brettin T."/>
            <person name="Bruce D."/>
            <person name="Han C."/>
            <person name="Schmutz J."/>
            <person name="Larimer F."/>
            <person name="Land M.L."/>
            <person name="Hauser L."/>
            <person name="Kyrpides N."/>
            <person name="Mikhailova N."/>
            <person name="Ye Q."/>
            <person name="Zhou J."/>
            <person name="Richardson P."/>
            <person name="Fields M.W."/>
        </authorList>
    </citation>
    <scope>NUCLEOTIDE SEQUENCE [LARGE SCALE GENOMIC DNA]</scope>
    <source>
        <strain evidence="4">QYMF</strain>
    </source>
</reference>
<dbReference type="Gene3D" id="3.50.90.10">
    <property type="entry name" value="YerB-like"/>
    <property type="match status" value="1"/>
</dbReference>
<dbReference type="Pfam" id="PF17479">
    <property type="entry name" value="DUF3048_C"/>
    <property type="match status" value="1"/>
</dbReference>
<dbReference type="PROSITE" id="PS51257">
    <property type="entry name" value="PROKAR_LIPOPROTEIN"/>
    <property type="match status" value="1"/>
</dbReference>
<dbReference type="SUPFAM" id="SSF159774">
    <property type="entry name" value="YerB-like"/>
    <property type="match status" value="1"/>
</dbReference>
<dbReference type="Proteomes" id="UP000001572">
    <property type="component" value="Chromosome"/>
</dbReference>
<name>A6TSK0_ALKMQ</name>
<dbReference type="Pfam" id="PF11258">
    <property type="entry name" value="DUF3048"/>
    <property type="match status" value="1"/>
</dbReference>
<dbReference type="KEGG" id="amt:Amet_3028"/>
<dbReference type="eggNOG" id="COG1470">
    <property type="taxonomic scope" value="Bacteria"/>
</dbReference>
<dbReference type="RefSeq" id="WP_012064135.1">
    <property type="nucleotide sequence ID" value="NC_009633.1"/>
</dbReference>
<evidence type="ECO:0000313" key="3">
    <source>
        <dbReference type="EMBL" id="ABR49168.1"/>
    </source>
</evidence>
<evidence type="ECO:0000259" key="1">
    <source>
        <dbReference type="Pfam" id="PF11258"/>
    </source>
</evidence>
<dbReference type="InterPro" id="IPR023158">
    <property type="entry name" value="YerB-like_sf"/>
</dbReference>
<dbReference type="HOGENOM" id="CLU_045984_0_0_9"/>
<dbReference type="AlphaFoldDB" id="A6TSK0"/>
<evidence type="ECO:0000259" key="2">
    <source>
        <dbReference type="Pfam" id="PF17479"/>
    </source>
</evidence>
<feature type="domain" description="DUF3048" evidence="2">
    <location>
        <begin position="226"/>
        <end position="336"/>
    </location>
</feature>
<proteinExistence type="predicted"/>